<evidence type="ECO:0000256" key="4">
    <source>
        <dbReference type="ARBA" id="ARBA00023180"/>
    </source>
</evidence>
<keyword evidence="6" id="KW-0472">Membrane</keyword>
<dbReference type="AlphaFoldDB" id="A0A6P5ATG2"/>
<dbReference type="InterPro" id="IPR050541">
    <property type="entry name" value="LRR_TM_domain-containing"/>
</dbReference>
<reference evidence="9" key="1">
    <citation type="submission" date="2025-08" db="UniProtKB">
        <authorList>
            <consortium name="RefSeq"/>
        </authorList>
    </citation>
    <scope>IDENTIFICATION</scope>
    <source>
        <tissue evidence="9">Gonad</tissue>
    </source>
</reference>
<keyword evidence="8" id="KW-1185">Reference proteome</keyword>
<organism evidence="8 9">
    <name type="scientific">Branchiostoma belcheri</name>
    <name type="common">Amphioxus</name>
    <dbReference type="NCBI Taxonomy" id="7741"/>
    <lineage>
        <taxon>Eukaryota</taxon>
        <taxon>Metazoa</taxon>
        <taxon>Chordata</taxon>
        <taxon>Cephalochordata</taxon>
        <taxon>Leptocardii</taxon>
        <taxon>Amphioxiformes</taxon>
        <taxon>Branchiostomatidae</taxon>
        <taxon>Branchiostoma</taxon>
    </lineage>
</organism>
<feature type="compositionally biased region" description="Acidic residues" evidence="5">
    <location>
        <begin position="763"/>
        <end position="773"/>
    </location>
</feature>
<dbReference type="InterPro" id="IPR003591">
    <property type="entry name" value="Leu-rich_rpt_typical-subtyp"/>
</dbReference>
<dbReference type="InterPro" id="IPR032675">
    <property type="entry name" value="LRR_dom_sf"/>
</dbReference>
<dbReference type="Gene3D" id="3.80.10.10">
    <property type="entry name" value="Ribonuclease Inhibitor"/>
    <property type="match status" value="2"/>
</dbReference>
<accession>A0A6P5ATG2</accession>
<dbReference type="Pfam" id="PF13855">
    <property type="entry name" value="LRR_8"/>
    <property type="match status" value="2"/>
</dbReference>
<keyword evidence="3" id="KW-0677">Repeat</keyword>
<name>A0A6P5ATG2_BRABE</name>
<dbReference type="RefSeq" id="XP_019645306.1">
    <property type="nucleotide sequence ID" value="XM_019789747.1"/>
</dbReference>
<evidence type="ECO:0000256" key="3">
    <source>
        <dbReference type="ARBA" id="ARBA00022737"/>
    </source>
</evidence>
<sequence>MAKLLSLCLVVCSVVLWGASAEVCLQGCQRRRSGTCAVENAGFYRQWWAFHRHVFTGHRRLKDALEANLMCAECHTAVSQRYPSMPLCLEKERFVVVKGHNFRFLTDEVLRPFQQVLSLSLLEANVTHVTTGALARLRNLEFLGIANNNNVPVLETGSFSLPEARWLSLRQNKIHTIEPRAFDPSRHVTHLDLHGNDLHVVMAASFAGLTSLTSLDLGSNQIKYVTSRAFESLSSLESLNLESNDLDAVKKHWFCGLSRLETLNLAKNRITEIHQGSFQALQALRSLELSSNKLTYAHEHWFHNMTSLEKLSLADNQIIAGSDESLTGLMMTVDLRHNPLRCTCANRWIQELNFDNSSRPTCGYPSLWRGQKLSDHNVTFPCPLAALPTKLVVSAVPTSLLSAPPVSFHYTYTATCRLYWERLPQLVWTIGNETSVSLPNDLPPGQKKTVTVSMATYNITATVEHTISKKGWPCRRCVVLNAGEQLAGTGSDNSLSYLGKTVSKIQVRTDRVITSLDCIAVTEDKNFTIPTAPTSQQTVTTVKPSPTTATNRANSEQTSPKRHLATTPRPATTASPVTGKPPDTGETSGSLSCVLIALLASAVMGLLTGVPSLIVMHRRKRKGRREKKIWQESLRRSLTANKTYTGTEGKITTVSDLDNDPDDVLTPNLYETAHEYERCPSPLPLPPVTPVQERHPADRKSMAYVSPNVSDSDCGVYRQEEDDAVPADPDAPPLEVYTPGDDTSGDEGPSGEIDRESCSSIDIDYEDACDGTA</sequence>
<dbReference type="PANTHER" id="PTHR24369">
    <property type="entry name" value="ANTIGEN BSP, PUTATIVE-RELATED"/>
    <property type="match status" value="1"/>
</dbReference>
<evidence type="ECO:0000313" key="8">
    <source>
        <dbReference type="Proteomes" id="UP000515135"/>
    </source>
</evidence>
<feature type="signal peptide" evidence="7">
    <location>
        <begin position="1"/>
        <end position="21"/>
    </location>
</feature>
<feature type="compositionally biased region" description="Polar residues" evidence="5">
    <location>
        <begin position="529"/>
        <end position="558"/>
    </location>
</feature>
<feature type="region of interest" description="Disordered" evidence="5">
    <location>
        <begin position="529"/>
        <end position="586"/>
    </location>
</feature>
<dbReference type="OrthoDB" id="676979at2759"/>
<evidence type="ECO:0000313" key="9">
    <source>
        <dbReference type="RefSeq" id="XP_019645306.1"/>
    </source>
</evidence>
<keyword evidence="4" id="KW-0325">Glycoprotein</keyword>
<evidence type="ECO:0000256" key="5">
    <source>
        <dbReference type="SAM" id="MobiDB-lite"/>
    </source>
</evidence>
<dbReference type="GeneID" id="109486057"/>
<keyword evidence="1" id="KW-0433">Leucine-rich repeat</keyword>
<dbReference type="GO" id="GO:0005886">
    <property type="term" value="C:plasma membrane"/>
    <property type="evidence" value="ECO:0007669"/>
    <property type="project" value="TreeGrafter"/>
</dbReference>
<gene>
    <name evidence="9" type="primary">LOC109486057</name>
</gene>
<evidence type="ECO:0000256" key="7">
    <source>
        <dbReference type="SAM" id="SignalP"/>
    </source>
</evidence>
<evidence type="ECO:0000256" key="2">
    <source>
        <dbReference type="ARBA" id="ARBA00022729"/>
    </source>
</evidence>
<dbReference type="Proteomes" id="UP000515135">
    <property type="component" value="Unplaced"/>
</dbReference>
<dbReference type="SUPFAM" id="SSF52058">
    <property type="entry name" value="L domain-like"/>
    <property type="match status" value="1"/>
</dbReference>
<feature type="transmembrane region" description="Helical" evidence="6">
    <location>
        <begin position="594"/>
        <end position="615"/>
    </location>
</feature>
<evidence type="ECO:0000256" key="1">
    <source>
        <dbReference type="ARBA" id="ARBA00022614"/>
    </source>
</evidence>
<dbReference type="InterPro" id="IPR001611">
    <property type="entry name" value="Leu-rich_rpt"/>
</dbReference>
<protein>
    <submittedName>
        <fullName evidence="9">Leucine-rich repeat-containing protein let-4-like</fullName>
    </submittedName>
</protein>
<feature type="region of interest" description="Disordered" evidence="5">
    <location>
        <begin position="677"/>
        <end position="773"/>
    </location>
</feature>
<dbReference type="PANTHER" id="PTHR24369:SF210">
    <property type="entry name" value="CHAOPTIN-RELATED"/>
    <property type="match status" value="1"/>
</dbReference>
<feature type="compositionally biased region" description="Low complexity" evidence="5">
    <location>
        <begin position="565"/>
        <end position="578"/>
    </location>
</feature>
<feature type="chain" id="PRO_5027654825" evidence="7">
    <location>
        <begin position="22"/>
        <end position="773"/>
    </location>
</feature>
<keyword evidence="6" id="KW-0812">Transmembrane</keyword>
<keyword evidence="2 7" id="KW-0732">Signal</keyword>
<dbReference type="FunFam" id="3.80.10.10:FF:000770">
    <property type="entry name" value="Uncharacterized protein"/>
    <property type="match status" value="1"/>
</dbReference>
<evidence type="ECO:0000256" key="6">
    <source>
        <dbReference type="SAM" id="Phobius"/>
    </source>
</evidence>
<dbReference type="PROSITE" id="PS51450">
    <property type="entry name" value="LRR"/>
    <property type="match status" value="1"/>
</dbReference>
<dbReference type="KEGG" id="bbel:109486057"/>
<dbReference type="SMART" id="SM00369">
    <property type="entry name" value="LRR_TYP"/>
    <property type="match status" value="7"/>
</dbReference>
<feature type="compositionally biased region" description="Basic and acidic residues" evidence="5">
    <location>
        <begin position="692"/>
        <end position="701"/>
    </location>
</feature>
<keyword evidence="6" id="KW-1133">Transmembrane helix</keyword>
<dbReference type="SMART" id="SM00365">
    <property type="entry name" value="LRR_SD22"/>
    <property type="match status" value="3"/>
</dbReference>
<proteinExistence type="predicted"/>